<dbReference type="PANTHER" id="PTHR39210">
    <property type="entry name" value="HEPARIN-SULFATE LYASE"/>
    <property type="match status" value="1"/>
</dbReference>
<evidence type="ECO:0000313" key="8">
    <source>
        <dbReference type="Proteomes" id="UP001300012"/>
    </source>
</evidence>
<dbReference type="Gene3D" id="1.50.10.100">
    <property type="entry name" value="Chondroitin AC/alginate lyase"/>
    <property type="match status" value="1"/>
</dbReference>
<keyword evidence="2" id="KW-0732">Signal</keyword>
<proteinExistence type="predicted"/>
<organism evidence="7 8">
    <name type="scientific">Paenibacillus radicis</name>
    <name type="common">ex Xue et al. 2023</name>
    <dbReference type="NCBI Taxonomy" id="2972489"/>
    <lineage>
        <taxon>Bacteria</taxon>
        <taxon>Bacillati</taxon>
        <taxon>Bacillota</taxon>
        <taxon>Bacilli</taxon>
        <taxon>Bacillales</taxon>
        <taxon>Paenibacillaceae</taxon>
        <taxon>Paenibacillus</taxon>
    </lineage>
</organism>
<keyword evidence="3" id="KW-0574">Periplasm</keyword>
<dbReference type="PANTHER" id="PTHR39210:SF1">
    <property type="entry name" value="HEPARIN-SULFATE LYASE"/>
    <property type="match status" value="1"/>
</dbReference>
<dbReference type="InterPro" id="IPR012480">
    <property type="entry name" value="Hepar_II_III_C"/>
</dbReference>
<dbReference type="Gene3D" id="2.70.98.70">
    <property type="match status" value="1"/>
</dbReference>
<dbReference type="EMBL" id="JANQBD010000009">
    <property type="protein sequence ID" value="MCR8632415.1"/>
    <property type="molecule type" value="Genomic_DNA"/>
</dbReference>
<evidence type="ECO:0000256" key="2">
    <source>
        <dbReference type="ARBA" id="ARBA00022729"/>
    </source>
</evidence>
<dbReference type="RefSeq" id="WP_258213999.1">
    <property type="nucleotide sequence ID" value="NZ_JANQBD010000009.1"/>
</dbReference>
<dbReference type="Pfam" id="PF16889">
    <property type="entry name" value="Hepar_II_III_N"/>
    <property type="match status" value="1"/>
</dbReference>
<comment type="caution">
    <text evidence="7">The sequence shown here is derived from an EMBL/GenBank/DDBJ whole genome shotgun (WGS) entry which is preliminary data.</text>
</comment>
<evidence type="ECO:0000259" key="6">
    <source>
        <dbReference type="Pfam" id="PF16889"/>
    </source>
</evidence>
<comment type="subcellular location">
    <subcellularLocation>
        <location evidence="1">Periplasm</location>
    </subcellularLocation>
</comment>
<reference evidence="7 8" key="1">
    <citation type="submission" date="2022-08" db="EMBL/GenBank/DDBJ databases">
        <title>Paenibacillus endoradicis sp. nov., Paenibacillus radicibacter sp. nov and Paenibacillus pararadicis sp. nov., three cold-adapted plant growth-promoting bacteria isolated from root of Larix gmelinii in Great Khingan.</title>
        <authorList>
            <person name="Xue H."/>
        </authorList>
    </citation>
    <scope>NUCLEOTIDE SEQUENCE [LARGE SCALE GENOMIC DNA]</scope>
    <source>
        <strain evidence="7 8">N5-1-1-5</strain>
    </source>
</reference>
<dbReference type="SUPFAM" id="SSF48230">
    <property type="entry name" value="Chondroitin AC/alginate lyase"/>
    <property type="match status" value="1"/>
</dbReference>
<protein>
    <submittedName>
        <fullName evidence="7">Heparinase II/III family protein</fullName>
    </submittedName>
</protein>
<evidence type="ECO:0000256" key="3">
    <source>
        <dbReference type="ARBA" id="ARBA00022764"/>
    </source>
</evidence>
<feature type="domain" description="Heparin-sulfate lyase N-terminal" evidence="6">
    <location>
        <begin position="117"/>
        <end position="331"/>
    </location>
</feature>
<keyword evidence="4" id="KW-0456">Lyase</keyword>
<sequence length="656" mass="76286">MKGIMKLKRLYETTRHLSRKQIAHRFAFMGKRKIVYPLRLIRMKQYYREILKSSPTIKTDFIGLPVVEREFHTIINQAYLEDLKKEVREINSGSFTFINMMHNFPGKLGWNDSKLPHLWRYNLHYFEYGITLGCYWRLFPSNLDSYNQFKRYVLDWINHNDQIGIGDGWHPYTISLRLVNWSYAYELFKPLILKDAILRDVFTQSYFIQSLFLSRNLEWDVMGNHLIENGRALVLSGLLLEHPLAIKFLNKGLSVLWSQLQEQVLEDGGHYERTPMYHQIVLRDYLEIIQILQLNGKSVPENVILKIKSMVEFHNKVLHPDGEIPLFNDSAFGIAPSPGTLRIHASSLGIGEAFQDDILENVVDFFLINTQDVKRSSAQEATNFNAKESGYYVYRNNNIFLIADAGVPSPDFLPAHAHADFGSYELSLFGRRWVVDSGIYEYQGEERNIFRGTRAHNCLILDGENQTDVYGNFRMARRAKPVQVENKVTDNFWVLKAVHDGYKYKNLYPTRLIFIMEDTMMLVIDELEVSGNHKLESYIHFDPNVNLYAQGNSFVAECDGCKVGITPFSSQGMNVKLLQGQYSPEFSVKHPNLYLMMEMQVNHGNHFIGYVIDLKGDFVSINKKNSNYEITYTNSTTLLSYDHELQYRVIEEGNRK</sequence>
<keyword evidence="8" id="KW-1185">Reference proteome</keyword>
<accession>A0ABT1YKB4</accession>
<dbReference type="Proteomes" id="UP001300012">
    <property type="component" value="Unassembled WGS sequence"/>
</dbReference>
<feature type="domain" description="Heparinase II/III-like C-terminal" evidence="5">
    <location>
        <begin position="384"/>
        <end position="590"/>
    </location>
</feature>
<gene>
    <name evidence="7" type="ORF">NV381_14505</name>
</gene>
<dbReference type="InterPro" id="IPR031680">
    <property type="entry name" value="Hepar_II_III_N"/>
</dbReference>
<evidence type="ECO:0000256" key="4">
    <source>
        <dbReference type="ARBA" id="ARBA00023239"/>
    </source>
</evidence>
<name>A0ABT1YKB4_9BACL</name>
<evidence type="ECO:0000256" key="1">
    <source>
        <dbReference type="ARBA" id="ARBA00004418"/>
    </source>
</evidence>
<dbReference type="Pfam" id="PF07940">
    <property type="entry name" value="Hepar_II_III_C"/>
    <property type="match status" value="1"/>
</dbReference>
<evidence type="ECO:0000259" key="5">
    <source>
        <dbReference type="Pfam" id="PF07940"/>
    </source>
</evidence>
<dbReference type="InterPro" id="IPR008929">
    <property type="entry name" value="Chondroitin_lyas"/>
</dbReference>
<evidence type="ECO:0000313" key="7">
    <source>
        <dbReference type="EMBL" id="MCR8632415.1"/>
    </source>
</evidence>